<dbReference type="GO" id="GO:0016829">
    <property type="term" value="F:lyase activity"/>
    <property type="evidence" value="ECO:0007669"/>
    <property type="project" value="UniProtKB-KW"/>
</dbReference>
<feature type="domain" description="N-acetyltransferase" evidence="3">
    <location>
        <begin position="1"/>
        <end position="97"/>
    </location>
</feature>
<keyword evidence="4" id="KW-0436">Ligase</keyword>
<dbReference type="RefSeq" id="WP_007060772.1">
    <property type="nucleotide sequence ID" value="NZ_ACVI01000026.1"/>
</dbReference>
<dbReference type="Gene3D" id="3.40.630.30">
    <property type="match status" value="1"/>
</dbReference>
<dbReference type="GO" id="GO:0008771">
    <property type="term" value="F:[citrate (pro-3S)-lyase] ligase activity"/>
    <property type="evidence" value="ECO:0007669"/>
    <property type="project" value="UniProtKB-EC"/>
</dbReference>
<dbReference type="GO" id="GO:0016747">
    <property type="term" value="F:acyltransferase activity, transferring groups other than amino-acyl groups"/>
    <property type="evidence" value="ECO:0007669"/>
    <property type="project" value="InterPro"/>
</dbReference>
<gene>
    <name evidence="4" type="ORF">CcarbDRAFT_1887</name>
</gene>
<dbReference type="STRING" id="536227.Ccar_16880"/>
<dbReference type="EC" id="6.2.1.22" evidence="4"/>
<dbReference type="InterPro" id="IPR014729">
    <property type="entry name" value="Rossmann-like_a/b/a_fold"/>
</dbReference>
<sequence>MDKNLEYTIGVYDSKQLVATGSFFKNTLRCLAVSSDYKGQGVTNMLVSELMSEQYYRGYTDIFLYTKCDTAKFFQNAGFNEIARIEDAVVLMENNPNGIQQYVKSLSKKRVDADKVASIVVNANPFTLGHQYLIEKVASENDVVHLFVVSEDASIIPFSVRYDLVKKGTKHLKNVIIHKAGNYIISSATFPSYFIKDGRSVVDTHARLDLEIFKRYIVPALGINRRYVGEEPYCKVTRKYNEIMKSTLEKAGVECIIVPRLELKGEAISASKVRNYIKEGKMAEVKKLVPNSTYEYFKSKAAAELVEKIKNNIGRH</sequence>
<keyword evidence="1" id="KW-0547">Nucleotide-binding</keyword>
<dbReference type="Gene3D" id="3.40.50.620">
    <property type="entry name" value="HUPs"/>
    <property type="match status" value="1"/>
</dbReference>
<organism evidence="4 5">
    <name type="scientific">Clostridium carboxidivorans P7</name>
    <dbReference type="NCBI Taxonomy" id="536227"/>
    <lineage>
        <taxon>Bacteria</taxon>
        <taxon>Bacillati</taxon>
        <taxon>Bacillota</taxon>
        <taxon>Clostridia</taxon>
        <taxon>Eubacteriales</taxon>
        <taxon>Clostridiaceae</taxon>
        <taxon>Clostridium</taxon>
    </lineage>
</organism>
<protein>
    <submittedName>
        <fullName evidence="4">Citrate lyase ligase</fullName>
        <ecNumber evidence="4">6.2.1.22</ecNumber>
    </submittedName>
</protein>
<keyword evidence="5" id="KW-1185">Reference proteome</keyword>
<dbReference type="EMBL" id="ACVI01000026">
    <property type="protein sequence ID" value="EET87605.1"/>
    <property type="molecule type" value="Genomic_DNA"/>
</dbReference>
<dbReference type="NCBIfam" id="TIGR00124">
    <property type="entry name" value="cit_ly_ligase"/>
    <property type="match status" value="1"/>
</dbReference>
<dbReference type="PROSITE" id="PS51186">
    <property type="entry name" value="GNAT"/>
    <property type="match status" value="1"/>
</dbReference>
<reference evidence="4 5" key="1">
    <citation type="submission" date="2009-06" db="EMBL/GenBank/DDBJ databases">
        <title>The draft genome of Clostridium carboxidivorans P7.</title>
        <authorList>
            <consortium name="US DOE Joint Genome Institute (JGI-PGF)"/>
            <person name="Lucas S."/>
            <person name="Copeland A."/>
            <person name="Lapidus A."/>
            <person name="Glavina del Rio T."/>
            <person name="Tice H."/>
            <person name="Bruce D."/>
            <person name="Goodwin L."/>
            <person name="Pitluck S."/>
            <person name="Larimer F."/>
            <person name="Land M.L."/>
            <person name="Hauser L."/>
            <person name="Hemme C.L."/>
        </authorList>
    </citation>
    <scope>NUCLEOTIDE SEQUENCE [LARGE SCALE GENOMIC DNA]</scope>
    <source>
        <strain evidence="4 5">P7</strain>
    </source>
</reference>
<dbReference type="PANTHER" id="PTHR40599:SF1">
    <property type="entry name" value="[CITRATE [PRO-3S]-LYASE] LIGASE"/>
    <property type="match status" value="1"/>
</dbReference>
<evidence type="ECO:0000256" key="1">
    <source>
        <dbReference type="ARBA" id="ARBA00022741"/>
    </source>
</evidence>
<dbReference type="CDD" id="cd02169">
    <property type="entry name" value="Citrate_lyase_ligase"/>
    <property type="match status" value="1"/>
</dbReference>
<evidence type="ECO:0000256" key="2">
    <source>
        <dbReference type="ARBA" id="ARBA00022840"/>
    </source>
</evidence>
<keyword evidence="2" id="KW-0067">ATP-binding</keyword>
<evidence type="ECO:0000313" key="4">
    <source>
        <dbReference type="EMBL" id="EET87605.1"/>
    </source>
</evidence>
<dbReference type="InterPro" id="IPR013166">
    <property type="entry name" value="Citrate_lyase_ligase_C"/>
</dbReference>
<dbReference type="InterPro" id="IPR016181">
    <property type="entry name" value="Acyl_CoA_acyltransferase"/>
</dbReference>
<dbReference type="PANTHER" id="PTHR40599">
    <property type="entry name" value="[CITRATE [PRO-3S]-LYASE] LIGASE"/>
    <property type="match status" value="1"/>
</dbReference>
<dbReference type="SUPFAM" id="SSF55729">
    <property type="entry name" value="Acyl-CoA N-acyltransferases (Nat)"/>
    <property type="match status" value="1"/>
</dbReference>
<dbReference type="SMART" id="SM00764">
    <property type="entry name" value="Citrate_ly_lig"/>
    <property type="match status" value="1"/>
</dbReference>
<dbReference type="Pfam" id="PF08218">
    <property type="entry name" value="Citrate_ly_lig"/>
    <property type="match status" value="1"/>
</dbReference>
<keyword evidence="4" id="KW-0456">Lyase</keyword>
<dbReference type="InterPro" id="IPR005216">
    <property type="entry name" value="Citrate_lyase_ligase"/>
</dbReference>
<dbReference type="SUPFAM" id="SSF52374">
    <property type="entry name" value="Nucleotidylyl transferase"/>
    <property type="match status" value="1"/>
</dbReference>
<dbReference type="eggNOG" id="COG3053">
    <property type="taxonomic scope" value="Bacteria"/>
</dbReference>
<dbReference type="PIRSF" id="PIRSF005751">
    <property type="entry name" value="Acet_citr_lig"/>
    <property type="match status" value="1"/>
</dbReference>
<dbReference type="InterPro" id="IPR000182">
    <property type="entry name" value="GNAT_dom"/>
</dbReference>
<dbReference type="Proteomes" id="UP000004198">
    <property type="component" value="Unassembled WGS sequence"/>
</dbReference>
<dbReference type="AlphaFoldDB" id="C6PSX0"/>
<proteinExistence type="predicted"/>
<comment type="caution">
    <text evidence="4">The sequence shown here is derived from an EMBL/GenBank/DDBJ whole genome shotgun (WGS) entry which is preliminary data.</text>
</comment>
<name>C6PSX0_9CLOT</name>
<evidence type="ECO:0000313" key="5">
    <source>
        <dbReference type="Proteomes" id="UP000004198"/>
    </source>
</evidence>
<dbReference type="GO" id="GO:0005524">
    <property type="term" value="F:ATP binding"/>
    <property type="evidence" value="ECO:0007669"/>
    <property type="project" value="UniProtKB-KW"/>
</dbReference>
<evidence type="ECO:0000259" key="3">
    <source>
        <dbReference type="PROSITE" id="PS51186"/>
    </source>
</evidence>
<accession>C6PSX0</accession>